<protein>
    <submittedName>
        <fullName evidence="6">Spore germination protein</fullName>
    </submittedName>
</protein>
<evidence type="ECO:0000313" key="7">
    <source>
        <dbReference type="Proteomes" id="UP000790580"/>
    </source>
</evidence>
<evidence type="ECO:0000256" key="1">
    <source>
        <dbReference type="ARBA" id="ARBA00004141"/>
    </source>
</evidence>
<evidence type="ECO:0000256" key="4">
    <source>
        <dbReference type="PIRNR" id="PIRNR005690"/>
    </source>
</evidence>
<dbReference type="InterPro" id="IPR004995">
    <property type="entry name" value="Spore_Ger"/>
</dbReference>
<accession>A0ABS6JTN6</accession>
<feature type="transmembrane region" description="Helical" evidence="5">
    <location>
        <begin position="363"/>
        <end position="396"/>
    </location>
</feature>
<keyword evidence="5" id="KW-0812">Transmembrane</keyword>
<dbReference type="InterPro" id="IPR050768">
    <property type="entry name" value="UPF0353/GerABKA_families"/>
</dbReference>
<dbReference type="PIRSF" id="PIRSF005690">
    <property type="entry name" value="GerBA"/>
    <property type="match status" value="1"/>
</dbReference>
<evidence type="ECO:0000313" key="6">
    <source>
        <dbReference type="EMBL" id="MBU9720612.1"/>
    </source>
</evidence>
<dbReference type="PANTHER" id="PTHR22550">
    <property type="entry name" value="SPORE GERMINATION PROTEIN"/>
    <property type="match status" value="1"/>
</dbReference>
<dbReference type="EMBL" id="JAHQCR010000020">
    <property type="protein sequence ID" value="MBU9720612.1"/>
    <property type="molecule type" value="Genomic_DNA"/>
</dbReference>
<reference evidence="6 7" key="1">
    <citation type="submission" date="2021-06" db="EMBL/GenBank/DDBJ databases">
        <title>Bacillus sp. RD4P76, an endophyte from a halophyte.</title>
        <authorList>
            <person name="Sun J.-Q."/>
        </authorList>
    </citation>
    <scope>NUCLEOTIDE SEQUENCE [LARGE SCALE GENOMIC DNA]</scope>
    <source>
        <strain evidence="6 7">JCM 17098</strain>
    </source>
</reference>
<evidence type="ECO:0000256" key="5">
    <source>
        <dbReference type="SAM" id="Phobius"/>
    </source>
</evidence>
<sequence length="498" mass="55695">MSKEHTKENKLLSINLNENINLLKKQLSKSSDITFRKLHIGNQSGYLIFVNGLIDTNGIQVHALQQLMEYEGSSLSPEQIEEKIISISEISLVSTIEESIGNILDGNAIFLVEYLNKAFVLDAKSFETRSISEPETESSIRGPREGFNENLGTSLSLLRRKIRSKNLKVLNKKIGEETQTNVAIAYMEGIVNDDLVIEVEKRLDDINIDGILESGYIEELIEDNPSSPFPQIQTTERPDTVAANLLEGRVSIHVDGTPFALIVPVTFWQMLQASEDYYERFYISTFLRWIRLIFLFIALFLPALYIALTTFHHEMLPTNLIYSFAAAREAIPFPALVEALIMEISFEALREAGVRLPKTIGQAVSILGALVIGTAAVEAGIVSAPMVIVVSMTGIASFTIPRFTMAITIRLLRFPLMILASIFGLFGIVVGFVIISIHLMKLRSFGIPYLTPVSPLSVGELKDVFIRMPWWSMRNRPQHVVGGNLRREENNLAPEAKK</sequence>
<keyword evidence="3 4" id="KW-0472">Membrane</keyword>
<dbReference type="Proteomes" id="UP000790580">
    <property type="component" value="Unassembled WGS sequence"/>
</dbReference>
<gene>
    <name evidence="6" type="ORF">KS407_04025</name>
</gene>
<name>A0ABS6JTN6_9BACI</name>
<comment type="subcellular location">
    <subcellularLocation>
        <location evidence="4">Cell membrane</location>
    </subcellularLocation>
    <subcellularLocation>
        <location evidence="1">Membrane</location>
        <topology evidence="1">Multi-pass membrane protein</topology>
    </subcellularLocation>
</comment>
<feature type="transmembrane region" description="Helical" evidence="5">
    <location>
        <begin position="289"/>
        <end position="308"/>
    </location>
</feature>
<evidence type="ECO:0000256" key="3">
    <source>
        <dbReference type="ARBA" id="ARBA00023136"/>
    </source>
</evidence>
<dbReference type="RefSeq" id="WP_088075348.1">
    <property type="nucleotide sequence ID" value="NZ_JAHQCR010000020.1"/>
</dbReference>
<evidence type="ECO:0000256" key="2">
    <source>
        <dbReference type="ARBA" id="ARBA00005278"/>
    </source>
</evidence>
<comment type="similarity">
    <text evidence="2 4">Belongs to the GerABKA family.</text>
</comment>
<keyword evidence="7" id="KW-1185">Reference proteome</keyword>
<proteinExistence type="inferred from homology"/>
<feature type="transmembrane region" description="Helical" evidence="5">
    <location>
        <begin position="416"/>
        <end position="440"/>
    </location>
</feature>
<dbReference type="PANTHER" id="PTHR22550:SF5">
    <property type="entry name" value="LEUCINE ZIPPER PROTEIN 4"/>
    <property type="match status" value="1"/>
</dbReference>
<organism evidence="6 7">
    <name type="scientific">Evansella alkalicola</name>
    <dbReference type="NCBI Taxonomy" id="745819"/>
    <lineage>
        <taxon>Bacteria</taxon>
        <taxon>Bacillati</taxon>
        <taxon>Bacillota</taxon>
        <taxon>Bacilli</taxon>
        <taxon>Bacillales</taxon>
        <taxon>Bacillaceae</taxon>
        <taxon>Evansella</taxon>
    </lineage>
</organism>
<dbReference type="Pfam" id="PF03323">
    <property type="entry name" value="GerA"/>
    <property type="match status" value="1"/>
</dbReference>
<comment type="caution">
    <text evidence="6">The sequence shown here is derived from an EMBL/GenBank/DDBJ whole genome shotgun (WGS) entry which is preliminary data.</text>
</comment>
<keyword evidence="5" id="KW-1133">Transmembrane helix</keyword>